<dbReference type="InterPro" id="IPR050571">
    <property type="entry name" value="Class-IV_PLP-Dep_Aminotrnsfr"/>
</dbReference>
<keyword evidence="15" id="KW-1185">Reference proteome</keyword>
<gene>
    <name evidence="14" type="ORF">DJ019_12265</name>
</gene>
<dbReference type="GO" id="GO:0008696">
    <property type="term" value="F:4-amino-4-deoxychorismate lyase activity"/>
    <property type="evidence" value="ECO:0007669"/>
    <property type="project" value="TreeGrafter"/>
</dbReference>
<comment type="pathway">
    <text evidence="4">Amino-acid biosynthesis; L-valine biosynthesis; L-valine from pyruvate: step 4/4.</text>
</comment>
<dbReference type="PANTHER" id="PTHR42743:SF2">
    <property type="entry name" value="AMINODEOXYCHORISMATE LYASE"/>
    <property type="match status" value="1"/>
</dbReference>
<evidence type="ECO:0000256" key="6">
    <source>
        <dbReference type="ARBA" id="ARBA00009320"/>
    </source>
</evidence>
<evidence type="ECO:0000256" key="5">
    <source>
        <dbReference type="ARBA" id="ARBA00005072"/>
    </source>
</evidence>
<dbReference type="InterPro" id="IPR043132">
    <property type="entry name" value="BCAT-like_C"/>
</dbReference>
<keyword evidence="10" id="KW-0028">Amino-acid biosynthesis</keyword>
<keyword evidence="14" id="KW-0456">Lyase</keyword>
<evidence type="ECO:0000256" key="3">
    <source>
        <dbReference type="ARBA" id="ARBA00004824"/>
    </source>
</evidence>
<evidence type="ECO:0000313" key="14">
    <source>
        <dbReference type="EMBL" id="RAK64793.1"/>
    </source>
</evidence>
<sequence length="258" mass="26976">MTDIRIDDRGFTLGHGLFETVLWAPAGPAHWDAHRERLERGCRTIGLPLPDRGELLAAAEGAAARLGGAERGAVRINWSAGPGARGLDPPDVFAPVLTASASPLGPPPGPVTLATAKVRRNDRSPASRVKSLSYLDNVLARAEARAAGAEEALMLNTAGEVACAAAANIFWIRHEEVFTPDLDCGVLDGIMRREVIAACHRLGVPVQEVFANPGRIAGAPMFITNSLVGLRSVSSLDGAPLPASPLVKAIVKVLSPGT</sequence>
<comment type="similarity">
    <text evidence="6">Belongs to the class-IV pyridoxal-phosphate-dependent aminotransferase family.</text>
</comment>
<evidence type="ECO:0000256" key="11">
    <source>
        <dbReference type="ARBA" id="ARBA00048212"/>
    </source>
</evidence>
<evidence type="ECO:0000256" key="1">
    <source>
        <dbReference type="ARBA" id="ARBA00001933"/>
    </source>
</evidence>
<evidence type="ECO:0000256" key="7">
    <source>
        <dbReference type="ARBA" id="ARBA00013053"/>
    </source>
</evidence>
<dbReference type="GO" id="GO:0005829">
    <property type="term" value="C:cytosol"/>
    <property type="evidence" value="ECO:0007669"/>
    <property type="project" value="TreeGrafter"/>
</dbReference>
<dbReference type="SUPFAM" id="SSF56752">
    <property type="entry name" value="D-aminoacid aminotransferase-like PLP-dependent enzymes"/>
    <property type="match status" value="1"/>
</dbReference>
<organism evidence="14 15">
    <name type="scientific">Phenylobacterium kunshanense</name>
    <dbReference type="NCBI Taxonomy" id="1445034"/>
    <lineage>
        <taxon>Bacteria</taxon>
        <taxon>Pseudomonadati</taxon>
        <taxon>Pseudomonadota</taxon>
        <taxon>Alphaproteobacteria</taxon>
        <taxon>Caulobacterales</taxon>
        <taxon>Caulobacteraceae</taxon>
        <taxon>Phenylobacterium</taxon>
    </lineage>
</organism>
<reference evidence="14 15" key="1">
    <citation type="submission" date="2018-05" db="EMBL/GenBank/DDBJ databases">
        <authorList>
            <person name="Lanie J.A."/>
            <person name="Ng W.-L."/>
            <person name="Kazmierczak K.M."/>
            <person name="Andrzejewski T.M."/>
            <person name="Davidsen T.M."/>
            <person name="Wayne K.J."/>
            <person name="Tettelin H."/>
            <person name="Glass J.I."/>
            <person name="Rusch D."/>
            <person name="Podicherti R."/>
            <person name="Tsui H.-C.T."/>
            <person name="Winkler M.E."/>
        </authorList>
    </citation>
    <scope>NUCLEOTIDE SEQUENCE [LARGE SCALE GENOMIC DNA]</scope>
    <source>
        <strain evidence="14 15">BUT-10</strain>
    </source>
</reference>
<evidence type="ECO:0000313" key="15">
    <source>
        <dbReference type="Proteomes" id="UP000249524"/>
    </source>
</evidence>
<protein>
    <recommendedName>
        <fullName evidence="8">Probable branched-chain-amino-acid aminotransferase</fullName>
        <ecNumber evidence="7">2.6.1.42</ecNumber>
    </recommendedName>
</protein>
<dbReference type="InterPro" id="IPR043131">
    <property type="entry name" value="BCAT-like_N"/>
</dbReference>
<dbReference type="EMBL" id="QFYS01000005">
    <property type="protein sequence ID" value="RAK64793.1"/>
    <property type="molecule type" value="Genomic_DNA"/>
</dbReference>
<comment type="function">
    <text evidence="2">Acts on leucine, isoleucine and valine.</text>
</comment>
<dbReference type="GO" id="GO:0004084">
    <property type="term" value="F:branched-chain-amino-acid transaminase activity"/>
    <property type="evidence" value="ECO:0007669"/>
    <property type="project" value="UniProtKB-EC"/>
</dbReference>
<comment type="pathway">
    <text evidence="3">Amino-acid biosynthesis; L-isoleucine biosynthesis; L-isoleucine from 2-oxobutanoate: step 4/4.</text>
</comment>
<evidence type="ECO:0000256" key="10">
    <source>
        <dbReference type="ARBA" id="ARBA00023304"/>
    </source>
</evidence>
<dbReference type="InterPro" id="IPR001544">
    <property type="entry name" value="Aminotrans_IV"/>
</dbReference>
<dbReference type="AlphaFoldDB" id="A0A328BCH9"/>
<evidence type="ECO:0000256" key="8">
    <source>
        <dbReference type="ARBA" id="ARBA00014472"/>
    </source>
</evidence>
<comment type="pathway">
    <text evidence="5">Amino-acid biosynthesis; L-leucine biosynthesis; L-leucine from 3-methyl-2-oxobutanoate: step 4/4.</text>
</comment>
<proteinExistence type="inferred from homology"/>
<comment type="catalytic activity">
    <reaction evidence="12">
        <text>L-isoleucine + 2-oxoglutarate = (S)-3-methyl-2-oxopentanoate + L-glutamate</text>
        <dbReference type="Rhea" id="RHEA:24801"/>
        <dbReference type="ChEBI" id="CHEBI:16810"/>
        <dbReference type="ChEBI" id="CHEBI:29985"/>
        <dbReference type="ChEBI" id="CHEBI:35146"/>
        <dbReference type="ChEBI" id="CHEBI:58045"/>
        <dbReference type="EC" id="2.6.1.42"/>
    </reaction>
</comment>
<dbReference type="Pfam" id="PF01063">
    <property type="entry name" value="Aminotran_4"/>
    <property type="match status" value="1"/>
</dbReference>
<dbReference type="FunFam" id="3.20.10.10:FF:000002">
    <property type="entry name" value="D-alanine aminotransferase"/>
    <property type="match status" value="1"/>
</dbReference>
<dbReference type="InterPro" id="IPR036038">
    <property type="entry name" value="Aminotransferase-like"/>
</dbReference>
<dbReference type="Proteomes" id="UP000249524">
    <property type="component" value="Unassembled WGS sequence"/>
</dbReference>
<evidence type="ECO:0000256" key="4">
    <source>
        <dbReference type="ARBA" id="ARBA00004931"/>
    </source>
</evidence>
<dbReference type="PANTHER" id="PTHR42743">
    <property type="entry name" value="AMINO-ACID AMINOTRANSFERASE"/>
    <property type="match status" value="1"/>
</dbReference>
<comment type="cofactor">
    <cofactor evidence="1">
        <name>pyridoxal 5'-phosphate</name>
        <dbReference type="ChEBI" id="CHEBI:597326"/>
    </cofactor>
</comment>
<evidence type="ECO:0000256" key="2">
    <source>
        <dbReference type="ARBA" id="ARBA00003109"/>
    </source>
</evidence>
<dbReference type="Gene3D" id="3.30.470.10">
    <property type="match status" value="1"/>
</dbReference>
<name>A0A328BCH9_9CAUL</name>
<comment type="catalytic activity">
    <reaction evidence="11">
        <text>L-valine + 2-oxoglutarate = 3-methyl-2-oxobutanoate + L-glutamate</text>
        <dbReference type="Rhea" id="RHEA:24813"/>
        <dbReference type="ChEBI" id="CHEBI:11851"/>
        <dbReference type="ChEBI" id="CHEBI:16810"/>
        <dbReference type="ChEBI" id="CHEBI:29985"/>
        <dbReference type="ChEBI" id="CHEBI:57762"/>
        <dbReference type="EC" id="2.6.1.42"/>
    </reaction>
</comment>
<evidence type="ECO:0000256" key="12">
    <source>
        <dbReference type="ARBA" id="ARBA00048798"/>
    </source>
</evidence>
<dbReference type="GO" id="GO:0008153">
    <property type="term" value="P:4-aminobenzoate biosynthetic process"/>
    <property type="evidence" value="ECO:0007669"/>
    <property type="project" value="TreeGrafter"/>
</dbReference>
<keyword evidence="9" id="KW-0663">Pyridoxal phosphate</keyword>
<comment type="catalytic activity">
    <reaction evidence="13">
        <text>L-leucine + 2-oxoglutarate = 4-methyl-2-oxopentanoate + L-glutamate</text>
        <dbReference type="Rhea" id="RHEA:18321"/>
        <dbReference type="ChEBI" id="CHEBI:16810"/>
        <dbReference type="ChEBI" id="CHEBI:17865"/>
        <dbReference type="ChEBI" id="CHEBI:29985"/>
        <dbReference type="ChEBI" id="CHEBI:57427"/>
        <dbReference type="EC" id="2.6.1.42"/>
    </reaction>
</comment>
<dbReference type="Gene3D" id="3.20.10.10">
    <property type="entry name" value="D-amino Acid Aminotransferase, subunit A, domain 2"/>
    <property type="match status" value="1"/>
</dbReference>
<accession>A0A328BCH9</accession>
<dbReference type="RefSeq" id="WP_111276331.1">
    <property type="nucleotide sequence ID" value="NZ_QFYS01000005.1"/>
</dbReference>
<evidence type="ECO:0000256" key="13">
    <source>
        <dbReference type="ARBA" id="ARBA00049229"/>
    </source>
</evidence>
<dbReference type="GO" id="GO:0009082">
    <property type="term" value="P:branched-chain amino acid biosynthetic process"/>
    <property type="evidence" value="ECO:0007669"/>
    <property type="project" value="UniProtKB-KW"/>
</dbReference>
<evidence type="ECO:0000256" key="9">
    <source>
        <dbReference type="ARBA" id="ARBA00022898"/>
    </source>
</evidence>
<comment type="caution">
    <text evidence="14">The sequence shown here is derived from an EMBL/GenBank/DDBJ whole genome shotgun (WGS) entry which is preliminary data.</text>
</comment>
<dbReference type="EC" id="2.6.1.42" evidence="7"/>
<dbReference type="OrthoDB" id="9805628at2"/>
<keyword evidence="10" id="KW-0100">Branched-chain amino acid biosynthesis</keyword>